<dbReference type="KEGG" id="mym:A176_007082"/>
<gene>
    <name evidence="2" type="ORF">A176_007082</name>
</gene>
<dbReference type="PATRIC" id="fig|1297742.4.peg.7194"/>
<evidence type="ECO:0000313" key="3">
    <source>
        <dbReference type="Proteomes" id="UP000009026"/>
    </source>
</evidence>
<dbReference type="Proteomes" id="UP000009026">
    <property type="component" value="Chromosome"/>
</dbReference>
<keyword evidence="3" id="KW-1185">Reference proteome</keyword>
<dbReference type="AlphaFoldDB" id="A0A0H4X9D0"/>
<proteinExistence type="predicted"/>
<protein>
    <submittedName>
        <fullName evidence="2">Uncharacterized protein</fullName>
    </submittedName>
</protein>
<sequence length="37" mass="4125">MPMEAGVERSRTMAQGRRRTHGVKQSRSSARAWAALP</sequence>
<evidence type="ECO:0000313" key="2">
    <source>
        <dbReference type="EMBL" id="AKQ70170.1"/>
    </source>
</evidence>
<feature type="compositionally biased region" description="Basic and acidic residues" evidence="1">
    <location>
        <begin position="1"/>
        <end position="11"/>
    </location>
</feature>
<name>A0A0H4X9D0_9BACT</name>
<feature type="region of interest" description="Disordered" evidence="1">
    <location>
        <begin position="1"/>
        <end position="37"/>
    </location>
</feature>
<reference evidence="2 3" key="1">
    <citation type="journal article" date="2016" name="PLoS ONE">
        <title>Complete Genome Sequence and Comparative Genomics of a Novel Myxobacterium Myxococcus hansupus.</title>
        <authorList>
            <person name="Sharma G."/>
            <person name="Narwani T."/>
            <person name="Subramanian S."/>
        </authorList>
    </citation>
    <scope>NUCLEOTIDE SEQUENCE [LARGE SCALE GENOMIC DNA]</scope>
    <source>
        <strain evidence="3">mixupus</strain>
    </source>
</reference>
<evidence type="ECO:0000256" key="1">
    <source>
        <dbReference type="SAM" id="MobiDB-lite"/>
    </source>
</evidence>
<accession>A0A0H4X9D0</accession>
<dbReference type="EMBL" id="CP012109">
    <property type="protein sequence ID" value="AKQ70170.1"/>
    <property type="molecule type" value="Genomic_DNA"/>
</dbReference>
<dbReference type="STRING" id="1297742.A176_007082"/>
<organism evidence="2 3">
    <name type="scientific">Pseudomyxococcus hansupus</name>
    <dbReference type="NCBI Taxonomy" id="1297742"/>
    <lineage>
        <taxon>Bacteria</taxon>
        <taxon>Pseudomonadati</taxon>
        <taxon>Myxococcota</taxon>
        <taxon>Myxococcia</taxon>
        <taxon>Myxococcales</taxon>
        <taxon>Cystobacterineae</taxon>
        <taxon>Myxococcaceae</taxon>
        <taxon>Pseudomyxococcus</taxon>
    </lineage>
</organism>